<keyword evidence="2 5" id="KW-0808">Transferase</keyword>
<dbReference type="InterPro" id="IPR050559">
    <property type="entry name" value="P-Pant_transferase_sf"/>
</dbReference>
<dbReference type="SUPFAM" id="SSF56214">
    <property type="entry name" value="4'-phosphopantetheinyl transferase"/>
    <property type="match status" value="2"/>
</dbReference>
<dbReference type="Pfam" id="PF01648">
    <property type="entry name" value="ACPS"/>
    <property type="match status" value="1"/>
</dbReference>
<dbReference type="EMBL" id="FR845719">
    <property type="protein sequence ID" value="CCA59521.1"/>
    <property type="molecule type" value="Genomic_DNA"/>
</dbReference>
<dbReference type="GO" id="GO:0005829">
    <property type="term" value="C:cytosol"/>
    <property type="evidence" value="ECO:0007669"/>
    <property type="project" value="TreeGrafter"/>
</dbReference>
<feature type="compositionally biased region" description="Pro residues" evidence="3">
    <location>
        <begin position="151"/>
        <end position="161"/>
    </location>
</feature>
<dbReference type="Gene3D" id="3.90.470.20">
    <property type="entry name" value="4'-phosphopantetheinyl transferase domain"/>
    <property type="match status" value="1"/>
</dbReference>
<dbReference type="InterPro" id="IPR008278">
    <property type="entry name" value="4-PPantetheinyl_Trfase_dom"/>
</dbReference>
<proteinExistence type="inferred from homology"/>
<dbReference type="Proteomes" id="UP000006854">
    <property type="component" value="Chromosome"/>
</dbReference>
<dbReference type="GO" id="GO:0019878">
    <property type="term" value="P:lysine biosynthetic process via aminoadipic acid"/>
    <property type="evidence" value="ECO:0007669"/>
    <property type="project" value="TreeGrafter"/>
</dbReference>
<evidence type="ECO:0000256" key="1">
    <source>
        <dbReference type="ARBA" id="ARBA00010990"/>
    </source>
</evidence>
<evidence type="ECO:0000256" key="3">
    <source>
        <dbReference type="SAM" id="MobiDB-lite"/>
    </source>
</evidence>
<dbReference type="OrthoDB" id="190168at2"/>
<dbReference type="PANTHER" id="PTHR12215:SF10">
    <property type="entry name" value="L-AMINOADIPATE-SEMIALDEHYDE DEHYDROGENASE-PHOSPHOPANTETHEINYL TRANSFERASE"/>
    <property type="match status" value="1"/>
</dbReference>
<dbReference type="STRING" id="953739.SVEN_6235"/>
<comment type="similarity">
    <text evidence="1">Belongs to the P-Pant transferase superfamily. Gsp/Sfp/HetI/AcpT family.</text>
</comment>
<reference evidence="5 6" key="1">
    <citation type="journal article" date="2011" name="BMC Genomics">
        <title>Genome-wide analysis of the role of GlnR in Streptomyces venezuelae provides new insights into global nitrogen regulation in actinomycetes.</title>
        <authorList>
            <person name="Pullan S.T."/>
            <person name="Bibb M.J."/>
            <person name="Merrick M."/>
        </authorList>
    </citation>
    <scope>NUCLEOTIDE SEQUENCE [LARGE SCALE GENOMIC DNA]</scope>
    <source>
        <strain evidence="6">ATCC 10712 / CBS 650.69 / DSM 40230 / JCM 4526 / NBRC 13096 / PD 04745</strain>
    </source>
</reference>
<dbReference type="InterPro" id="IPR037143">
    <property type="entry name" value="4-PPantetheinyl_Trfase_dom_sf"/>
</dbReference>
<gene>
    <name evidence="5" type="ordered locus">SVEN_6235</name>
</gene>
<dbReference type="HOGENOM" id="CLU_1224038_0_0_11"/>
<sequence length="232" mass="23942">MNPRLAPRRITVVVTPTPGLDAAASRAAVLGAATRVCGMAPGSLRLGHDEAGRPLLSGLGDGLWVSLSHGRGLAALALSDVGPVGVDVEVPRRVAAEQLAHRWFGPAEAAWVSARPGAERDLAFFWLWTHKEAMGKAYGTGLDTGGLERPGPLPRHWPPVPGRRLHPLPGPESAPGTAPGPHSVAAPLAGPRAVLAVAALGPEAPGTPVELRLCPAPPLRAGHLTSRREATP</sequence>
<evidence type="ECO:0000313" key="6">
    <source>
        <dbReference type="Proteomes" id="UP000006854"/>
    </source>
</evidence>
<evidence type="ECO:0000259" key="4">
    <source>
        <dbReference type="Pfam" id="PF01648"/>
    </source>
</evidence>
<keyword evidence="6" id="KW-1185">Reference proteome</keyword>
<dbReference type="AlphaFoldDB" id="F2RDM9"/>
<feature type="region of interest" description="Disordered" evidence="3">
    <location>
        <begin position="142"/>
        <end position="186"/>
    </location>
</feature>
<accession>F2RDM9</accession>
<dbReference type="PANTHER" id="PTHR12215">
    <property type="entry name" value="PHOSPHOPANTETHEINE TRANSFERASE"/>
    <property type="match status" value="1"/>
</dbReference>
<protein>
    <submittedName>
        <fullName evidence="5">Putative 4-phosphopantetheinyl transferase</fullName>
    </submittedName>
</protein>
<dbReference type="GO" id="GO:0000287">
    <property type="term" value="F:magnesium ion binding"/>
    <property type="evidence" value="ECO:0007669"/>
    <property type="project" value="InterPro"/>
</dbReference>
<name>F2RDM9_STRVP</name>
<dbReference type="GeneID" id="51866766"/>
<dbReference type="KEGG" id="sve:SVEN_6235"/>
<evidence type="ECO:0000256" key="2">
    <source>
        <dbReference type="ARBA" id="ARBA00022679"/>
    </source>
</evidence>
<feature type="domain" description="4'-phosphopantetheinyl transferase" evidence="4">
    <location>
        <begin position="83"/>
        <end position="142"/>
    </location>
</feature>
<dbReference type="PATRIC" id="fig|953739.5.peg.1442"/>
<dbReference type="eggNOG" id="COG2091">
    <property type="taxonomic scope" value="Bacteria"/>
</dbReference>
<dbReference type="RefSeq" id="WP_015037416.1">
    <property type="nucleotide sequence ID" value="NC_018750.1"/>
</dbReference>
<evidence type="ECO:0000313" key="5">
    <source>
        <dbReference type="EMBL" id="CCA59521.1"/>
    </source>
</evidence>
<organism evidence="5 6">
    <name type="scientific">Streptomyces venezuelae (strain ATCC 10712 / CBS 650.69 / DSM 40230 / JCM 4526 / NBRC 13096 / PD 04745)</name>
    <dbReference type="NCBI Taxonomy" id="953739"/>
    <lineage>
        <taxon>Bacteria</taxon>
        <taxon>Bacillati</taxon>
        <taxon>Actinomycetota</taxon>
        <taxon>Actinomycetes</taxon>
        <taxon>Kitasatosporales</taxon>
        <taxon>Streptomycetaceae</taxon>
        <taxon>Streptomyces</taxon>
    </lineage>
</organism>
<dbReference type="GO" id="GO:0008897">
    <property type="term" value="F:holo-[acyl-carrier-protein] synthase activity"/>
    <property type="evidence" value="ECO:0007669"/>
    <property type="project" value="InterPro"/>
</dbReference>